<gene>
    <name evidence="1" type="ORF">LEMA_P018040.1</name>
</gene>
<dbReference type="Proteomes" id="UP000002668">
    <property type="component" value="Genome"/>
</dbReference>
<proteinExistence type="predicted"/>
<protein>
    <submittedName>
        <fullName evidence="1">Predicted protein</fullName>
    </submittedName>
</protein>
<dbReference type="VEuPathDB" id="FungiDB:LEMA_P018040.1"/>
<evidence type="ECO:0000313" key="1">
    <source>
        <dbReference type="EMBL" id="CBY00674.1"/>
    </source>
</evidence>
<dbReference type="GeneID" id="13292071"/>
<keyword evidence="2" id="KW-1185">Reference proteome</keyword>
<organism evidence="2">
    <name type="scientific">Leptosphaeria maculans (strain JN3 / isolate v23.1.3 / race Av1-4-5-6-7-8)</name>
    <name type="common">Blackleg fungus</name>
    <name type="synonym">Phoma lingam</name>
    <dbReference type="NCBI Taxonomy" id="985895"/>
    <lineage>
        <taxon>Eukaryota</taxon>
        <taxon>Fungi</taxon>
        <taxon>Dikarya</taxon>
        <taxon>Ascomycota</taxon>
        <taxon>Pezizomycotina</taxon>
        <taxon>Dothideomycetes</taxon>
        <taxon>Pleosporomycetidae</taxon>
        <taxon>Pleosporales</taxon>
        <taxon>Pleosporineae</taxon>
        <taxon>Leptosphaeriaceae</taxon>
        <taxon>Plenodomus</taxon>
        <taxon>Plenodomus lingam/Leptosphaeria maculans species complex</taxon>
    </lineage>
</organism>
<dbReference type="HOGENOM" id="CLU_1816160_0_0_1"/>
<evidence type="ECO:0000313" key="2">
    <source>
        <dbReference type="Proteomes" id="UP000002668"/>
    </source>
</evidence>
<accession>E5AAI3</accession>
<dbReference type="InParanoid" id="E5AAI3"/>
<reference evidence="2" key="1">
    <citation type="journal article" date="2011" name="Nat. Commun.">
        <title>Effector diversification within compartments of the Leptosphaeria maculans genome affected by Repeat-Induced Point mutations.</title>
        <authorList>
            <person name="Rouxel T."/>
            <person name="Grandaubert J."/>
            <person name="Hane J.K."/>
            <person name="Hoede C."/>
            <person name="van de Wouw A.P."/>
            <person name="Couloux A."/>
            <person name="Dominguez V."/>
            <person name="Anthouard V."/>
            <person name="Bally P."/>
            <person name="Bourras S."/>
            <person name="Cozijnsen A.J."/>
            <person name="Ciuffetti L.M."/>
            <person name="Degrave A."/>
            <person name="Dilmaghani A."/>
            <person name="Duret L."/>
            <person name="Fudal I."/>
            <person name="Goodwin S.B."/>
            <person name="Gout L."/>
            <person name="Glaser N."/>
            <person name="Linglin J."/>
            <person name="Kema G.H.J."/>
            <person name="Lapalu N."/>
            <person name="Lawrence C.B."/>
            <person name="May K."/>
            <person name="Meyer M."/>
            <person name="Ollivier B."/>
            <person name="Poulain J."/>
            <person name="Schoch C.L."/>
            <person name="Simon A."/>
            <person name="Spatafora J.W."/>
            <person name="Stachowiak A."/>
            <person name="Turgeon B.G."/>
            <person name="Tyler B.M."/>
            <person name="Vincent D."/>
            <person name="Weissenbach J."/>
            <person name="Amselem J."/>
            <person name="Quesneville H."/>
            <person name="Oliver R.P."/>
            <person name="Wincker P."/>
            <person name="Balesdent M.-H."/>
            <person name="Howlett B.J."/>
        </authorList>
    </citation>
    <scope>NUCLEOTIDE SEQUENCE [LARGE SCALE GENOMIC DNA]</scope>
    <source>
        <strain evidence="2">JN3 / isolate v23.1.3 / race Av1-4-5-6-7-8</strain>
    </source>
</reference>
<dbReference type="AlphaFoldDB" id="E5AAI3"/>
<dbReference type="EMBL" id="FP929138">
    <property type="protein sequence ID" value="CBY00674.1"/>
    <property type="molecule type" value="Genomic_DNA"/>
</dbReference>
<sequence>MMASNAGLPARTLPNLETATACATRRGDDIYQSLQILNLDAPFNLNTPLPALPPRAARMMIMAAPPVKTPHGPWVLANRAMPRSGNGRGHDATLMPKAHTPTHEASGMRRQAVFNGLHLVWQQQQRDQFAESVFANSVTKTC</sequence>
<name>E5AAI3_LEPMJ</name>